<dbReference type="SMART" id="SM00355">
    <property type="entry name" value="ZnF_C2H2"/>
    <property type="match status" value="2"/>
</dbReference>
<dbReference type="PROSITE" id="PS50157">
    <property type="entry name" value="ZINC_FINGER_C2H2_2"/>
    <property type="match status" value="2"/>
</dbReference>
<evidence type="ECO:0000256" key="4">
    <source>
        <dbReference type="ARBA" id="ARBA00022771"/>
    </source>
</evidence>
<dbReference type="InterPro" id="IPR013087">
    <property type="entry name" value="Znf_C2H2_type"/>
</dbReference>
<dbReference type="InterPro" id="IPR036236">
    <property type="entry name" value="Znf_C2H2_sf"/>
</dbReference>
<feature type="non-terminal residue" evidence="11">
    <location>
        <position position="1"/>
    </location>
</feature>
<dbReference type="FunFam" id="3.30.160.60:FF:000404">
    <property type="entry name" value="POZ-, AT hook-, and zinc finger-containing protein 1"/>
    <property type="match status" value="1"/>
</dbReference>
<evidence type="ECO:0000256" key="6">
    <source>
        <dbReference type="ARBA" id="ARBA00023015"/>
    </source>
</evidence>
<feature type="domain" description="C2H2-type" evidence="10">
    <location>
        <begin position="39"/>
        <end position="61"/>
    </location>
</feature>
<proteinExistence type="predicted"/>
<dbReference type="GO" id="GO:0005634">
    <property type="term" value="C:nucleus"/>
    <property type="evidence" value="ECO:0007669"/>
    <property type="project" value="UniProtKB-SubCell"/>
</dbReference>
<organism evidence="11 12">
    <name type="scientific">Onchocerca ochengi</name>
    <name type="common">Filarial nematode worm</name>
    <dbReference type="NCBI Taxonomy" id="42157"/>
    <lineage>
        <taxon>Eukaryota</taxon>
        <taxon>Metazoa</taxon>
        <taxon>Ecdysozoa</taxon>
        <taxon>Nematoda</taxon>
        <taxon>Chromadorea</taxon>
        <taxon>Rhabditida</taxon>
        <taxon>Spirurina</taxon>
        <taxon>Spiruromorpha</taxon>
        <taxon>Filarioidea</taxon>
        <taxon>Onchocercidae</taxon>
        <taxon>Onchocerca</taxon>
    </lineage>
</organism>
<feature type="non-terminal residue" evidence="11">
    <location>
        <position position="137"/>
    </location>
</feature>
<evidence type="ECO:0000313" key="12">
    <source>
        <dbReference type="Proteomes" id="UP000271087"/>
    </source>
</evidence>
<keyword evidence="5" id="KW-0862">Zinc</keyword>
<sequence length="137" mass="15058">HMRLHTGIKPYGCQVCGQVFSRSDHLSTHQRTHTGEKPYQCPQCNYAASRRDMITRHLRTHIRPLGSPEFNPLALSQLSLSHSTSQLQQSDTIISDTLSLGLGPSCLSANTLSALSSHQLTRNPLMMYAANTVATAT</sequence>
<accession>A0A3P7KCD1</accession>
<keyword evidence="12" id="KW-1185">Reference proteome</keyword>
<dbReference type="PANTHER" id="PTHR23235">
    <property type="entry name" value="KRUEPPEL-LIKE TRANSCRIPTION FACTOR"/>
    <property type="match status" value="1"/>
</dbReference>
<evidence type="ECO:0000256" key="1">
    <source>
        <dbReference type="ARBA" id="ARBA00004123"/>
    </source>
</evidence>
<evidence type="ECO:0000256" key="9">
    <source>
        <dbReference type="PROSITE-ProRule" id="PRU00042"/>
    </source>
</evidence>
<dbReference type="Pfam" id="PF00096">
    <property type="entry name" value="zf-C2H2"/>
    <property type="match status" value="2"/>
</dbReference>
<dbReference type="Proteomes" id="UP000271087">
    <property type="component" value="Unassembled WGS sequence"/>
</dbReference>
<dbReference type="Gene3D" id="3.30.160.60">
    <property type="entry name" value="Classic Zinc Finger"/>
    <property type="match status" value="2"/>
</dbReference>
<keyword evidence="2" id="KW-0479">Metal-binding</keyword>
<evidence type="ECO:0000256" key="3">
    <source>
        <dbReference type="ARBA" id="ARBA00022737"/>
    </source>
</evidence>
<keyword evidence="3" id="KW-0677">Repeat</keyword>
<evidence type="ECO:0000256" key="2">
    <source>
        <dbReference type="ARBA" id="ARBA00022723"/>
    </source>
</evidence>
<dbReference type="SUPFAM" id="SSF57667">
    <property type="entry name" value="beta-beta-alpha zinc fingers"/>
    <property type="match status" value="2"/>
</dbReference>
<dbReference type="GO" id="GO:0000978">
    <property type="term" value="F:RNA polymerase II cis-regulatory region sequence-specific DNA binding"/>
    <property type="evidence" value="ECO:0007669"/>
    <property type="project" value="TreeGrafter"/>
</dbReference>
<name>A0A3P7KCD1_ONCOC</name>
<feature type="domain" description="C2H2-type" evidence="10">
    <location>
        <begin position="11"/>
        <end position="38"/>
    </location>
</feature>
<keyword evidence="6" id="KW-0805">Transcription regulation</keyword>
<evidence type="ECO:0000313" key="11">
    <source>
        <dbReference type="EMBL" id="VDN01675.1"/>
    </source>
</evidence>
<dbReference type="PANTHER" id="PTHR23235:SF161">
    <property type="entry name" value="C2H2-TYPE DOMAIN-CONTAINING PROTEIN"/>
    <property type="match status" value="1"/>
</dbReference>
<dbReference type="EMBL" id="UYRW01015140">
    <property type="protein sequence ID" value="VDN01675.1"/>
    <property type="molecule type" value="Genomic_DNA"/>
</dbReference>
<dbReference type="GO" id="GO:0000981">
    <property type="term" value="F:DNA-binding transcription factor activity, RNA polymerase II-specific"/>
    <property type="evidence" value="ECO:0007669"/>
    <property type="project" value="TreeGrafter"/>
</dbReference>
<keyword evidence="8" id="KW-0539">Nucleus</keyword>
<dbReference type="GO" id="GO:0008270">
    <property type="term" value="F:zinc ion binding"/>
    <property type="evidence" value="ECO:0007669"/>
    <property type="project" value="UniProtKB-KW"/>
</dbReference>
<keyword evidence="4 9" id="KW-0863">Zinc-finger</keyword>
<dbReference type="AlphaFoldDB" id="A0A3P7KCD1"/>
<protein>
    <recommendedName>
        <fullName evidence="10">C2H2-type domain-containing protein</fullName>
    </recommendedName>
</protein>
<evidence type="ECO:0000256" key="5">
    <source>
        <dbReference type="ARBA" id="ARBA00022833"/>
    </source>
</evidence>
<gene>
    <name evidence="11" type="ORF">NOO_LOCUS13401</name>
</gene>
<evidence type="ECO:0000259" key="10">
    <source>
        <dbReference type="PROSITE" id="PS50157"/>
    </source>
</evidence>
<reference evidence="11 12" key="1">
    <citation type="submission" date="2018-08" db="EMBL/GenBank/DDBJ databases">
        <authorList>
            <person name="Laetsch R D."/>
            <person name="Stevens L."/>
            <person name="Kumar S."/>
            <person name="Blaxter L. M."/>
        </authorList>
    </citation>
    <scope>NUCLEOTIDE SEQUENCE [LARGE SCALE GENOMIC DNA]</scope>
</reference>
<keyword evidence="7" id="KW-0804">Transcription</keyword>
<evidence type="ECO:0000256" key="7">
    <source>
        <dbReference type="ARBA" id="ARBA00023163"/>
    </source>
</evidence>
<comment type="subcellular location">
    <subcellularLocation>
        <location evidence="1">Nucleus</location>
    </subcellularLocation>
</comment>
<dbReference type="OrthoDB" id="10018191at2759"/>
<evidence type="ECO:0000256" key="8">
    <source>
        <dbReference type="ARBA" id="ARBA00023242"/>
    </source>
</evidence>
<dbReference type="FunFam" id="3.30.160.60:FF:000395">
    <property type="entry name" value="zinc finger protein 513"/>
    <property type="match status" value="1"/>
</dbReference>
<dbReference type="PROSITE" id="PS00028">
    <property type="entry name" value="ZINC_FINGER_C2H2_1"/>
    <property type="match status" value="1"/>
</dbReference>